<evidence type="ECO:0000313" key="1">
    <source>
        <dbReference type="EMBL" id="KAL2815868.1"/>
    </source>
</evidence>
<dbReference type="InterPro" id="IPR008930">
    <property type="entry name" value="Terpenoid_cyclase/PrenylTrfase"/>
</dbReference>
<dbReference type="Pfam" id="PF00702">
    <property type="entry name" value="Hydrolase"/>
    <property type="match status" value="1"/>
</dbReference>
<keyword evidence="2" id="KW-1185">Reference proteome</keyword>
<gene>
    <name evidence="1" type="ORF">BDW59DRAFT_177503</name>
</gene>
<dbReference type="NCBIfam" id="TIGR01509">
    <property type="entry name" value="HAD-SF-IA-v3"/>
    <property type="match status" value="1"/>
</dbReference>
<proteinExistence type="predicted"/>
<dbReference type="InterPro" id="IPR006439">
    <property type="entry name" value="HAD-SF_hydro_IA"/>
</dbReference>
<protein>
    <submittedName>
        <fullName evidence="1">HAD-like protein</fullName>
    </submittedName>
</protein>
<dbReference type="SUPFAM" id="SSF56784">
    <property type="entry name" value="HAD-like"/>
    <property type="match status" value="1"/>
</dbReference>
<accession>A0ABR4HK55</accession>
<dbReference type="PANTHER" id="PTHR43611">
    <property type="entry name" value="ALPHA-D-GLUCOSE 1-PHOSPHATE PHOSPHATASE"/>
    <property type="match status" value="1"/>
</dbReference>
<dbReference type="Proteomes" id="UP001610335">
    <property type="component" value="Unassembled WGS sequence"/>
</dbReference>
<dbReference type="InterPro" id="IPR023214">
    <property type="entry name" value="HAD_sf"/>
</dbReference>
<comment type="caution">
    <text evidence="1">The sequence shown here is derived from an EMBL/GenBank/DDBJ whole genome shotgun (WGS) entry which is preliminary data.</text>
</comment>
<organism evidence="1 2">
    <name type="scientific">Aspergillus cavernicola</name>
    <dbReference type="NCBI Taxonomy" id="176166"/>
    <lineage>
        <taxon>Eukaryota</taxon>
        <taxon>Fungi</taxon>
        <taxon>Dikarya</taxon>
        <taxon>Ascomycota</taxon>
        <taxon>Pezizomycotina</taxon>
        <taxon>Eurotiomycetes</taxon>
        <taxon>Eurotiomycetidae</taxon>
        <taxon>Eurotiales</taxon>
        <taxon>Aspergillaceae</taxon>
        <taxon>Aspergillus</taxon>
        <taxon>Aspergillus subgen. Nidulantes</taxon>
    </lineage>
</organism>
<evidence type="ECO:0000313" key="2">
    <source>
        <dbReference type="Proteomes" id="UP001610335"/>
    </source>
</evidence>
<sequence>MTIANGIKPGKTTILVDLGGVLFHPPVNHTLAAGETTVTLGRIMSTSTWMSYEVGKLDDEGCFTQLADQFGFEAKDLAAIIHNLRETTTYDKEMLSVFRAIKQAPGVEIALVSNISKMDYQALRQVFDEAFWNTFDHIFTSSMLGIRKPSLRFYRHVLRATRSAPQNAFIVDDRPENVLAARSIGIRGTASLFDLSRRLNNLVGNPVERGMVFLRQRAGELHSTTQEGVIIEENYAPLLILEVTKDWSLVNLKRPPRMWNFFSGTPKYTTGVYPDDLDTTSLALTTIKYDTDTAHSILDEMLEYVDEDGFVQIYVDKSRPRVDAVIALNVLVAFYMYERGYELPQTLDWMHNILLNRAYIDGTRYYPNAEWFLYYLTRLLGQSNDPILHERLEKPLKARVIERIGVDGDAFCLGMRLLACQSLGIENNLDRERLASLQQEDGGWEASCMYLFPGDKKEIGNRGTTTAFAVAALQGAP</sequence>
<reference evidence="1 2" key="1">
    <citation type="submission" date="2024-07" db="EMBL/GenBank/DDBJ databases">
        <title>Section-level genome sequencing and comparative genomics of Aspergillus sections Usti and Cavernicolus.</title>
        <authorList>
            <consortium name="Lawrence Berkeley National Laboratory"/>
            <person name="Nybo J.L."/>
            <person name="Vesth T.C."/>
            <person name="Theobald S."/>
            <person name="Frisvad J.C."/>
            <person name="Larsen T.O."/>
            <person name="Kjaerboelling I."/>
            <person name="Rothschild-Mancinelli K."/>
            <person name="Lyhne E.K."/>
            <person name="Kogle M.E."/>
            <person name="Barry K."/>
            <person name="Clum A."/>
            <person name="Na H."/>
            <person name="Ledsgaard L."/>
            <person name="Lin J."/>
            <person name="Lipzen A."/>
            <person name="Kuo A."/>
            <person name="Riley R."/>
            <person name="Mondo S."/>
            <person name="LaButti K."/>
            <person name="Haridas S."/>
            <person name="Pangalinan J."/>
            <person name="Salamov A.A."/>
            <person name="Simmons B.A."/>
            <person name="Magnuson J.K."/>
            <person name="Chen J."/>
            <person name="Drula E."/>
            <person name="Henrissat B."/>
            <person name="Wiebenga A."/>
            <person name="Lubbers R.J."/>
            <person name="Gomes A.C."/>
            <person name="Makela M.R."/>
            <person name="Stajich J."/>
            <person name="Grigoriev I.V."/>
            <person name="Mortensen U.H."/>
            <person name="De vries R.P."/>
            <person name="Baker S.E."/>
            <person name="Andersen M.R."/>
        </authorList>
    </citation>
    <scope>NUCLEOTIDE SEQUENCE [LARGE SCALE GENOMIC DNA]</scope>
    <source>
        <strain evidence="1 2">CBS 600.67</strain>
    </source>
</reference>
<dbReference type="Gene3D" id="3.40.50.1000">
    <property type="entry name" value="HAD superfamily/HAD-like"/>
    <property type="match status" value="1"/>
</dbReference>
<dbReference type="Gene3D" id="1.10.150.240">
    <property type="entry name" value="Putative phosphatase, domain 2"/>
    <property type="match status" value="1"/>
</dbReference>
<dbReference type="EMBL" id="JBFXLS010000107">
    <property type="protein sequence ID" value="KAL2815868.1"/>
    <property type="molecule type" value="Genomic_DNA"/>
</dbReference>
<dbReference type="InterPro" id="IPR023198">
    <property type="entry name" value="PGP-like_dom2"/>
</dbReference>
<name>A0ABR4HK55_9EURO</name>
<dbReference type="SUPFAM" id="SSF48239">
    <property type="entry name" value="Terpenoid cyclases/Protein prenyltransferases"/>
    <property type="match status" value="1"/>
</dbReference>
<dbReference type="PANTHER" id="PTHR43611:SF3">
    <property type="entry name" value="FLAVIN MONONUCLEOTIDE HYDROLASE 1, CHLOROPLATIC"/>
    <property type="match status" value="1"/>
</dbReference>
<dbReference type="InterPro" id="IPR036412">
    <property type="entry name" value="HAD-like_sf"/>
</dbReference>